<evidence type="ECO:0000256" key="2">
    <source>
        <dbReference type="ARBA" id="ARBA00022741"/>
    </source>
</evidence>
<dbReference type="EMBL" id="JAHHGM010000002">
    <property type="protein sequence ID" value="MBT2988009.1"/>
    <property type="molecule type" value="Genomic_DNA"/>
</dbReference>
<evidence type="ECO:0000313" key="6">
    <source>
        <dbReference type="EMBL" id="MBT2988009.1"/>
    </source>
</evidence>
<evidence type="ECO:0000259" key="5">
    <source>
        <dbReference type="SMART" id="SM00382"/>
    </source>
</evidence>
<gene>
    <name evidence="6" type="ORF">KME65_03505</name>
</gene>
<dbReference type="SMART" id="SM00382">
    <property type="entry name" value="AAA"/>
    <property type="match status" value="1"/>
</dbReference>
<protein>
    <submittedName>
        <fullName evidence="6">ATP-binding protein</fullName>
    </submittedName>
</protein>
<comment type="caution">
    <text evidence="6">The sequence shown here is derived from an EMBL/GenBank/DDBJ whole genome shotgun (WGS) entry which is preliminary data.</text>
</comment>
<feature type="domain" description="AAA+ ATPase" evidence="5">
    <location>
        <begin position="473"/>
        <end position="605"/>
    </location>
</feature>
<dbReference type="SUPFAM" id="SSF52540">
    <property type="entry name" value="P-loop containing nucleoside triphosphate hydrolases"/>
    <property type="match status" value="1"/>
</dbReference>
<keyword evidence="2" id="KW-0547">Nucleotide-binding</keyword>
<comment type="similarity">
    <text evidence="1">Belongs to the AAA ATPase family.</text>
</comment>
<evidence type="ECO:0000256" key="1">
    <source>
        <dbReference type="ARBA" id="ARBA00006914"/>
    </source>
</evidence>
<evidence type="ECO:0000256" key="3">
    <source>
        <dbReference type="ARBA" id="ARBA00022840"/>
    </source>
</evidence>
<dbReference type="Pfam" id="PF00004">
    <property type="entry name" value="AAA"/>
    <property type="match status" value="1"/>
</dbReference>
<dbReference type="InterPro" id="IPR050221">
    <property type="entry name" value="26S_Proteasome_ATPase"/>
</dbReference>
<dbReference type="InterPro" id="IPR027417">
    <property type="entry name" value="P-loop_NTPase"/>
</dbReference>
<sequence length="692" mass="75687">MNAPVAKQQQKVSMEREPSLRGEERIGERLLASLAGRLLLHFPESDFLRRQCEGLFAPLPKDPCELAERLAQTGDQLLAAMDDPRFSEQPLVRVVRAFGLSPFELDLMLVALAPELDERYGNLYAGINGGLRRLSLHQAIPLLVADSTERGLIRESLADSALWRCGLLVDTPSTPLFERRLQAAAALSDYIGDRPSLSSRGAVLHLPANDPSTALVIELLVSVNAEARELANWAAAERPLLIHLVDRDGTGSGCHADALALALQRPWLELRSTGEEIAGDCCQLLIAARLAGLLPVLRLEGTAGEVELAADALAALAGPLLVIASDSVALRIPETAPLRRWLARIPRPLEMVAVWHHYLAGAGAQADVDLLANQTRLPVALIARVVEQASARALSAGRAGVEHKDIVQSLRENQPELVSRLASSHRPRVPWSALVLENSYKASLESLVERVRYRVEVQDRWGLGRARFGNRGNGLVALLHGESGTGKTFAAQVIASRLGLSMLSVDLSRVVSKYIGETEKHLNELFDLGEGFRALLFFDEADALFGKRTNVKDAHDRYANIEVNFLLQRLESFEGIVLLSSNFQQSMDDAFTRRIGFSVFFPRPTPGQRLALWRQHLPRERLGEDLRLEKIAERYDLVGGEIRNCALTAAYAAAADGGVVSQQMVEAAIASEFNKMGRPLPRGLGPAKSFSS</sequence>
<dbReference type="InterPro" id="IPR054472">
    <property type="entry name" value="WHD"/>
</dbReference>
<dbReference type="AlphaFoldDB" id="A0A944QTJ8"/>
<organism evidence="6 7">
    <name type="scientific">Candidatus Thiodiazotropha taylori</name>
    <dbReference type="NCBI Taxonomy" id="2792791"/>
    <lineage>
        <taxon>Bacteria</taxon>
        <taxon>Pseudomonadati</taxon>
        <taxon>Pseudomonadota</taxon>
        <taxon>Gammaproteobacteria</taxon>
        <taxon>Chromatiales</taxon>
        <taxon>Sedimenticolaceae</taxon>
        <taxon>Candidatus Thiodiazotropha</taxon>
    </lineage>
</organism>
<dbReference type="Pfam" id="PF22977">
    <property type="entry name" value="WHD"/>
    <property type="match status" value="1"/>
</dbReference>
<dbReference type="CDD" id="cd19481">
    <property type="entry name" value="RecA-like_protease"/>
    <property type="match status" value="1"/>
</dbReference>
<evidence type="ECO:0000313" key="7">
    <source>
        <dbReference type="Proteomes" id="UP000770889"/>
    </source>
</evidence>
<dbReference type="InterPro" id="IPR003959">
    <property type="entry name" value="ATPase_AAA_core"/>
</dbReference>
<evidence type="ECO:0000256" key="4">
    <source>
        <dbReference type="SAM" id="MobiDB-lite"/>
    </source>
</evidence>
<feature type="region of interest" description="Disordered" evidence="4">
    <location>
        <begin position="1"/>
        <end position="21"/>
    </location>
</feature>
<accession>A0A944QTJ8</accession>
<keyword evidence="3 6" id="KW-0067">ATP-binding</keyword>
<reference evidence="6 7" key="1">
    <citation type="submission" date="2021-05" db="EMBL/GenBank/DDBJ databases">
        <title>Genetic and Functional Diversity in Clade A Lucinid endosymbionts from the Bahamas.</title>
        <authorList>
            <person name="Giani N.M."/>
            <person name="Engel A.S."/>
            <person name="Campbell B.J."/>
        </authorList>
    </citation>
    <scope>NUCLEOTIDE SEQUENCE [LARGE SCALE GENOMIC DNA]</scope>
    <source>
        <strain evidence="6">LUC16012Gg_MoonRockCtena</strain>
    </source>
</reference>
<dbReference type="Proteomes" id="UP000770889">
    <property type="component" value="Unassembled WGS sequence"/>
</dbReference>
<dbReference type="GO" id="GO:0005524">
    <property type="term" value="F:ATP binding"/>
    <property type="evidence" value="ECO:0007669"/>
    <property type="project" value="UniProtKB-KW"/>
</dbReference>
<dbReference type="InterPro" id="IPR003593">
    <property type="entry name" value="AAA+_ATPase"/>
</dbReference>
<dbReference type="GO" id="GO:0016887">
    <property type="term" value="F:ATP hydrolysis activity"/>
    <property type="evidence" value="ECO:0007669"/>
    <property type="project" value="InterPro"/>
</dbReference>
<name>A0A944QTJ8_9GAMM</name>
<proteinExistence type="inferred from homology"/>
<dbReference type="Gene3D" id="3.40.50.300">
    <property type="entry name" value="P-loop containing nucleotide triphosphate hydrolases"/>
    <property type="match status" value="1"/>
</dbReference>
<dbReference type="PANTHER" id="PTHR23073">
    <property type="entry name" value="26S PROTEASOME REGULATORY SUBUNIT"/>
    <property type="match status" value="1"/>
</dbReference>